<dbReference type="GO" id="GO:0016787">
    <property type="term" value="F:hydrolase activity"/>
    <property type="evidence" value="ECO:0007669"/>
    <property type="project" value="UniProtKB-KW"/>
</dbReference>
<dbReference type="RefSeq" id="WP_184195937.1">
    <property type="nucleotide sequence ID" value="NZ_JACHGW010000002.1"/>
</dbReference>
<dbReference type="GO" id="GO:0046872">
    <property type="term" value="F:metal ion binding"/>
    <property type="evidence" value="ECO:0007669"/>
    <property type="project" value="UniProtKB-KW"/>
</dbReference>
<dbReference type="PANTHER" id="PTHR16222">
    <property type="entry name" value="ADP-RIBOSYLGLYCOHYDROLASE"/>
    <property type="match status" value="1"/>
</dbReference>
<feature type="binding site" evidence="1">
    <location>
        <position position="53"/>
    </location>
    <ligand>
        <name>Mg(2+)</name>
        <dbReference type="ChEBI" id="CHEBI:18420"/>
        <label>1</label>
    </ligand>
</feature>
<dbReference type="EMBL" id="JACHGW010000002">
    <property type="protein sequence ID" value="MBB6050623.1"/>
    <property type="molecule type" value="Genomic_DNA"/>
</dbReference>
<dbReference type="PANTHER" id="PTHR16222:SF12">
    <property type="entry name" value="ADP-RIBOSYLGLYCOHYDROLASE-RELATED"/>
    <property type="match status" value="1"/>
</dbReference>
<proteinExistence type="predicted"/>
<dbReference type="InterPro" id="IPR050792">
    <property type="entry name" value="ADP-ribosylglycohydrolase"/>
</dbReference>
<sequence>MSTTKTSPRLLLSIAVGDAYGAGFEFESPEVVARENDGRHYRKRAGFTPGHYTDDTQMTLAIWEAVRLGEPFTPRYLADRFVFVYHRDPRPGYARGFEGILKSCKNGSELLEKLNPTSDRNGAAMRSVPLGLLPSITKVKAYAKTQAAITHNTPGGIASSQAVGLMAHFGLKRLGKLSELAAFLEKHVPGTPWSEPWHGEVPLHGLSTARAALTALLACRTQSELLRTAVAFTGDTDSVAAIALGCSACFPEYKQDLPRVLIQGLENGPYGRDYLTTV</sequence>
<feature type="binding site" evidence="1">
    <location>
        <position position="54"/>
    </location>
    <ligand>
        <name>Mg(2+)</name>
        <dbReference type="ChEBI" id="CHEBI:18420"/>
        <label>1</label>
    </ligand>
</feature>
<keyword evidence="1" id="KW-0479">Metal-binding</keyword>
<reference evidence="2 3" key="1">
    <citation type="submission" date="2020-08" db="EMBL/GenBank/DDBJ databases">
        <title>Genomic Encyclopedia of Type Strains, Phase IV (KMG-IV): sequencing the most valuable type-strain genomes for metagenomic binning, comparative biology and taxonomic classification.</title>
        <authorList>
            <person name="Goeker M."/>
        </authorList>
    </citation>
    <scope>NUCLEOTIDE SEQUENCE [LARGE SCALE GENOMIC DNA]</scope>
    <source>
        <strain evidence="2 3">DSM 23562</strain>
    </source>
</reference>
<dbReference type="Pfam" id="PF03747">
    <property type="entry name" value="ADP_ribosyl_GH"/>
    <property type="match status" value="1"/>
</dbReference>
<feature type="binding site" evidence="1">
    <location>
        <position position="55"/>
    </location>
    <ligand>
        <name>Mg(2+)</name>
        <dbReference type="ChEBI" id="CHEBI:18420"/>
        <label>1</label>
    </ligand>
</feature>
<dbReference type="Gene3D" id="1.10.4080.10">
    <property type="entry name" value="ADP-ribosylation/Crystallin J1"/>
    <property type="match status" value="1"/>
</dbReference>
<protein>
    <submittedName>
        <fullName evidence="2">ADP-ribosylglycohydrolase</fullName>
    </submittedName>
</protein>
<evidence type="ECO:0000256" key="1">
    <source>
        <dbReference type="PIRSR" id="PIRSR605502-1"/>
    </source>
</evidence>
<dbReference type="SUPFAM" id="SSF101478">
    <property type="entry name" value="ADP-ribosylglycohydrolase"/>
    <property type="match status" value="1"/>
</dbReference>
<accession>A0A7W9SRC7</accession>
<name>A0A7W9SRC7_ARMRO</name>
<evidence type="ECO:0000313" key="3">
    <source>
        <dbReference type="Proteomes" id="UP000520814"/>
    </source>
</evidence>
<keyword evidence="2" id="KW-0378">Hydrolase</keyword>
<keyword evidence="3" id="KW-1185">Reference proteome</keyword>
<comment type="cofactor">
    <cofactor evidence="1">
        <name>Mg(2+)</name>
        <dbReference type="ChEBI" id="CHEBI:18420"/>
    </cofactor>
    <text evidence="1">Binds 2 magnesium ions per subunit.</text>
</comment>
<comment type="caution">
    <text evidence="2">The sequence shown here is derived from an EMBL/GenBank/DDBJ whole genome shotgun (WGS) entry which is preliminary data.</text>
</comment>
<gene>
    <name evidence="2" type="ORF">HNQ39_002414</name>
</gene>
<dbReference type="AlphaFoldDB" id="A0A7W9SRC7"/>
<dbReference type="InterPro" id="IPR005502">
    <property type="entry name" value="Ribosyl_crysJ1"/>
</dbReference>
<dbReference type="InterPro" id="IPR036705">
    <property type="entry name" value="Ribosyl_crysJ1_sf"/>
</dbReference>
<evidence type="ECO:0000313" key="2">
    <source>
        <dbReference type="EMBL" id="MBB6050623.1"/>
    </source>
</evidence>
<organism evidence="2 3">
    <name type="scientific">Armatimonas rosea</name>
    <dbReference type="NCBI Taxonomy" id="685828"/>
    <lineage>
        <taxon>Bacteria</taxon>
        <taxon>Bacillati</taxon>
        <taxon>Armatimonadota</taxon>
        <taxon>Armatimonadia</taxon>
        <taxon>Armatimonadales</taxon>
        <taxon>Armatimonadaceae</taxon>
        <taxon>Armatimonas</taxon>
    </lineage>
</organism>
<dbReference type="Proteomes" id="UP000520814">
    <property type="component" value="Unassembled WGS sequence"/>
</dbReference>
<keyword evidence="1" id="KW-0460">Magnesium</keyword>